<sequence>MYNCDFTQVIGLNDETLLYILNRIDKKYLNKEEDNVIDDGLVNLYLSLTKRILSSNAALSSEARNTAIQNHFDITFDLLKYRTPSVDANKEMSKPNYIRLLSIVYECAIAHSYFKLDCDNNLVSSVYGFQMKRTQEALRER</sequence>
<gene>
    <name evidence="1" type="ORF">HPULCUR_002664</name>
</gene>
<comment type="caution">
    <text evidence="1">The sequence shown here is derived from an EMBL/GenBank/DDBJ whole genome shotgun (WGS) entry which is preliminary data.</text>
</comment>
<evidence type="ECO:0000313" key="1">
    <source>
        <dbReference type="EMBL" id="GAA5797283.1"/>
    </source>
</evidence>
<organism evidence="1 2">
    <name type="scientific">Helicostylum pulchrum</name>
    <dbReference type="NCBI Taxonomy" id="562976"/>
    <lineage>
        <taxon>Eukaryota</taxon>
        <taxon>Fungi</taxon>
        <taxon>Fungi incertae sedis</taxon>
        <taxon>Mucoromycota</taxon>
        <taxon>Mucoromycotina</taxon>
        <taxon>Mucoromycetes</taxon>
        <taxon>Mucorales</taxon>
        <taxon>Mucorineae</taxon>
        <taxon>Mucoraceae</taxon>
        <taxon>Helicostylum</taxon>
    </lineage>
</organism>
<keyword evidence="2" id="KW-1185">Reference proteome</keyword>
<protein>
    <submittedName>
        <fullName evidence="1">Uncharacterized protein</fullName>
    </submittedName>
</protein>
<accession>A0ABP9XS81</accession>
<dbReference type="EMBL" id="BAABUJ010000007">
    <property type="protein sequence ID" value="GAA5797283.1"/>
    <property type="molecule type" value="Genomic_DNA"/>
</dbReference>
<dbReference type="Proteomes" id="UP001476247">
    <property type="component" value="Unassembled WGS sequence"/>
</dbReference>
<reference evidence="1 2" key="1">
    <citation type="submission" date="2024-04" db="EMBL/GenBank/DDBJ databases">
        <title>genome sequences of Mucor flavus KT1a and Helicostylum pulchrum KT1b strains isolation_sourced from the surface of a dry-aged beef.</title>
        <authorList>
            <person name="Toyotome T."/>
            <person name="Hosono M."/>
            <person name="Torimaru M."/>
            <person name="Fukuda K."/>
            <person name="Mikami N."/>
        </authorList>
    </citation>
    <scope>NUCLEOTIDE SEQUENCE [LARGE SCALE GENOMIC DNA]</scope>
    <source>
        <strain evidence="1 2">KT1b</strain>
    </source>
</reference>
<evidence type="ECO:0000313" key="2">
    <source>
        <dbReference type="Proteomes" id="UP001476247"/>
    </source>
</evidence>
<proteinExistence type="predicted"/>
<name>A0ABP9XS81_9FUNG</name>